<evidence type="ECO:0000313" key="1">
    <source>
        <dbReference type="EMBL" id="KAH7864398.1"/>
    </source>
</evidence>
<name>A0ACB7ZER2_9ERIC</name>
<organism evidence="1 2">
    <name type="scientific">Vaccinium darrowii</name>
    <dbReference type="NCBI Taxonomy" id="229202"/>
    <lineage>
        <taxon>Eukaryota</taxon>
        <taxon>Viridiplantae</taxon>
        <taxon>Streptophyta</taxon>
        <taxon>Embryophyta</taxon>
        <taxon>Tracheophyta</taxon>
        <taxon>Spermatophyta</taxon>
        <taxon>Magnoliopsida</taxon>
        <taxon>eudicotyledons</taxon>
        <taxon>Gunneridae</taxon>
        <taxon>Pentapetalae</taxon>
        <taxon>asterids</taxon>
        <taxon>Ericales</taxon>
        <taxon>Ericaceae</taxon>
        <taxon>Vaccinioideae</taxon>
        <taxon>Vaccinieae</taxon>
        <taxon>Vaccinium</taxon>
    </lineage>
</organism>
<dbReference type="Proteomes" id="UP000828048">
    <property type="component" value="Chromosome 12"/>
</dbReference>
<evidence type="ECO:0000313" key="2">
    <source>
        <dbReference type="Proteomes" id="UP000828048"/>
    </source>
</evidence>
<gene>
    <name evidence="1" type="ORF">Vadar_029181</name>
</gene>
<accession>A0ACB7ZER2</accession>
<reference evidence="1 2" key="1">
    <citation type="journal article" date="2021" name="Hortic Res">
        <title>High-quality reference genome and annotation aids understanding of berry development for evergreen blueberry (Vaccinium darrowii).</title>
        <authorList>
            <person name="Yu J."/>
            <person name="Hulse-Kemp A.M."/>
            <person name="Babiker E."/>
            <person name="Staton M."/>
        </authorList>
    </citation>
    <scope>NUCLEOTIDE SEQUENCE [LARGE SCALE GENOMIC DNA]</scope>
    <source>
        <strain evidence="2">cv. NJ 8807/NJ 8810</strain>
        <tissue evidence="1">Young leaf</tissue>
    </source>
</reference>
<comment type="caution">
    <text evidence="1">The sequence shown here is derived from an EMBL/GenBank/DDBJ whole genome shotgun (WGS) entry which is preliminary data.</text>
</comment>
<keyword evidence="2" id="KW-1185">Reference proteome</keyword>
<protein>
    <submittedName>
        <fullName evidence="1">Uncharacterized protein</fullName>
    </submittedName>
</protein>
<sequence length="261" mass="30278">MYKATMALVQSQDWFYISVVYGFNKPVERRLLWNDLRTLYGLLGSDAWLLLGDFNSIRTLSDRVGSVSFDGIAAHEFNSCLEDIDMEDMASKGFLFTWTNRRGGLGFVKSRIDRALINSRWQVQYPESEAVFQAPGMSDHCPIVVTILRQQSRRIPFKFFNFWMSHDKFSSLLDNAWSGVVHGNPMVALSHKMRNLKFLLKDFNKEFYSDIQKRVSLAKEELDTLQCQCFSLPFDPALHEMEKASLLRYTTLVSAEEEFYK</sequence>
<dbReference type="EMBL" id="CM037162">
    <property type="protein sequence ID" value="KAH7864398.1"/>
    <property type="molecule type" value="Genomic_DNA"/>
</dbReference>
<proteinExistence type="predicted"/>